<dbReference type="PRINTS" id="PR00340">
    <property type="entry name" value="PIIGLNB"/>
</dbReference>
<dbReference type="PANTHER" id="PTHR30115">
    <property type="entry name" value="NITROGEN REGULATORY PROTEIN P-II"/>
    <property type="match status" value="1"/>
</dbReference>
<dbReference type="SUPFAM" id="SSF54913">
    <property type="entry name" value="GlnB-like"/>
    <property type="match status" value="1"/>
</dbReference>
<dbReference type="InterPro" id="IPR011322">
    <property type="entry name" value="N-reg_PII-like_a/b"/>
</dbReference>
<comment type="similarity">
    <text evidence="1">Belongs to the P(II) protein family.</text>
</comment>
<evidence type="ECO:0000256" key="1">
    <source>
        <dbReference type="RuleBase" id="RU003936"/>
    </source>
</evidence>
<name>A0ABW5REU4_9BACL</name>
<dbReference type="PROSITE" id="PS51343">
    <property type="entry name" value="PII_GLNB_DOM"/>
    <property type="match status" value="1"/>
</dbReference>
<comment type="caution">
    <text evidence="2">The sequence shown here is derived from an EMBL/GenBank/DDBJ whole genome shotgun (WGS) entry which is preliminary data.</text>
</comment>
<dbReference type="Pfam" id="PF00543">
    <property type="entry name" value="P-II"/>
    <property type="match status" value="1"/>
</dbReference>
<dbReference type="SMART" id="SM00938">
    <property type="entry name" value="P-II"/>
    <property type="match status" value="1"/>
</dbReference>
<dbReference type="PANTHER" id="PTHR30115:SF11">
    <property type="entry name" value="NITROGEN REGULATORY PROTEIN P-II HOMOLOG"/>
    <property type="match status" value="1"/>
</dbReference>
<dbReference type="EMBL" id="JBHUMM010000043">
    <property type="protein sequence ID" value="MFD2673226.1"/>
    <property type="molecule type" value="Genomic_DNA"/>
</dbReference>
<accession>A0ABW5REU4</accession>
<dbReference type="PROSITE" id="PS00638">
    <property type="entry name" value="PII_GLNB_CTER"/>
    <property type="match status" value="1"/>
</dbReference>
<evidence type="ECO:0000313" key="3">
    <source>
        <dbReference type="Proteomes" id="UP001597497"/>
    </source>
</evidence>
<dbReference type="Gene3D" id="3.30.70.120">
    <property type="match status" value="1"/>
</dbReference>
<reference evidence="3" key="1">
    <citation type="journal article" date="2019" name="Int. J. Syst. Evol. Microbiol.">
        <title>The Global Catalogue of Microorganisms (GCM) 10K type strain sequencing project: providing services to taxonomists for standard genome sequencing and annotation.</title>
        <authorList>
            <consortium name="The Broad Institute Genomics Platform"/>
            <consortium name="The Broad Institute Genome Sequencing Center for Infectious Disease"/>
            <person name="Wu L."/>
            <person name="Ma J."/>
        </authorList>
    </citation>
    <scope>NUCLEOTIDE SEQUENCE [LARGE SCALE GENOMIC DNA]</scope>
    <source>
        <strain evidence="3">KCTC 33676</strain>
    </source>
</reference>
<protein>
    <submittedName>
        <fullName evidence="2">P-II family nitrogen regulator</fullName>
    </submittedName>
</protein>
<dbReference type="RefSeq" id="WP_379930788.1">
    <property type="nucleotide sequence ID" value="NZ_JBHUMM010000043.1"/>
</dbReference>
<proteinExistence type="inferred from homology"/>
<gene>
    <name evidence="2" type="ORF">ACFSUC_16760</name>
</gene>
<keyword evidence="3" id="KW-1185">Reference proteome</keyword>
<organism evidence="2 3">
    <name type="scientific">Marinicrinis sediminis</name>
    <dbReference type="NCBI Taxonomy" id="1652465"/>
    <lineage>
        <taxon>Bacteria</taxon>
        <taxon>Bacillati</taxon>
        <taxon>Bacillota</taxon>
        <taxon>Bacilli</taxon>
        <taxon>Bacillales</taxon>
        <taxon>Paenibacillaceae</taxon>
    </lineage>
</organism>
<evidence type="ECO:0000313" key="2">
    <source>
        <dbReference type="EMBL" id="MFD2673226.1"/>
    </source>
</evidence>
<dbReference type="InterPro" id="IPR002187">
    <property type="entry name" value="N-reg_PII"/>
</dbReference>
<dbReference type="Proteomes" id="UP001597497">
    <property type="component" value="Unassembled WGS sequence"/>
</dbReference>
<dbReference type="InterPro" id="IPR015867">
    <property type="entry name" value="N-reg_PII/ATP_PRibTrfase_C"/>
</dbReference>
<dbReference type="InterPro" id="IPR017918">
    <property type="entry name" value="N-reg_PII_CS"/>
</dbReference>
<sequence>MKKIEAILRPQKLHDTIRALHAIGVTAFTVNQVVGRGQQKEKSGVYRGQNYKVSLHPKVKLEIVTSDYKVEQTIQAIVASAQTGEAGDGKIFVSTILEAYNIRTGETDETIDELHQPEEEKA</sequence>